<feature type="domain" description="Protein kinase" evidence="6">
    <location>
        <begin position="50"/>
        <end position="301"/>
    </location>
</feature>
<evidence type="ECO:0000256" key="5">
    <source>
        <dbReference type="ARBA" id="ARBA00022840"/>
    </source>
</evidence>
<dbReference type="InterPro" id="IPR008271">
    <property type="entry name" value="Ser/Thr_kinase_AS"/>
</dbReference>
<dbReference type="GO" id="GO:0004674">
    <property type="term" value="F:protein serine/threonine kinase activity"/>
    <property type="evidence" value="ECO:0007669"/>
    <property type="project" value="UniProtKB-KW"/>
</dbReference>
<sequence length="333" mass="37242">MNDILSAAEMGADNAGLNIGEAQASNADLWTSDDEEQSIVRNRDFAPGPYSRGALLGSGGWCVVYKVRRLRDGAVFAGKTSKSPQQLRKERQLLPGLSHKHLIKYADWYEDHTNPLGTLLVTELCLGGTLQDRINYSPKGTGRKETLQVVVQSAQALEYLHSRGLIHTDVKPRNILIRTWDPVDIVLADCADVKPVTYTGKAVGTEAYWSPHIATHKGHGKTSDDMWALGVTLLGMMSQWPPLRTKEDLQKYPTRCFEHAQKLKRLNPDDGIVQLLSRMLAWEKEMRATASECVRLAIQMLADNDEAKITVGMVDPNEFGIRTPEEFKPIMFW</sequence>
<proteinExistence type="predicted"/>
<dbReference type="SMART" id="SM00220">
    <property type="entry name" value="S_TKc"/>
    <property type="match status" value="1"/>
</dbReference>
<dbReference type="InterPro" id="IPR011009">
    <property type="entry name" value="Kinase-like_dom_sf"/>
</dbReference>
<evidence type="ECO:0000259" key="6">
    <source>
        <dbReference type="PROSITE" id="PS50011"/>
    </source>
</evidence>
<dbReference type="GO" id="GO:0005634">
    <property type="term" value="C:nucleus"/>
    <property type="evidence" value="ECO:0007669"/>
    <property type="project" value="TreeGrafter"/>
</dbReference>
<dbReference type="CDD" id="cd00180">
    <property type="entry name" value="PKc"/>
    <property type="match status" value="1"/>
</dbReference>
<keyword evidence="5" id="KW-0067">ATP-binding</keyword>
<evidence type="ECO:0000313" key="8">
    <source>
        <dbReference type="Proteomes" id="UP000722485"/>
    </source>
</evidence>
<dbReference type="PANTHER" id="PTHR24345:SF0">
    <property type="entry name" value="CELL CYCLE SERINE_THREONINE-PROTEIN KINASE CDC5_MSD2"/>
    <property type="match status" value="1"/>
</dbReference>
<evidence type="ECO:0000256" key="1">
    <source>
        <dbReference type="ARBA" id="ARBA00022527"/>
    </source>
</evidence>
<dbReference type="Proteomes" id="UP000722485">
    <property type="component" value="Unassembled WGS sequence"/>
</dbReference>
<dbReference type="EMBL" id="JAANBB010000163">
    <property type="protein sequence ID" value="KAF7547925.1"/>
    <property type="molecule type" value="Genomic_DNA"/>
</dbReference>
<keyword evidence="8" id="KW-1185">Reference proteome</keyword>
<keyword evidence="3" id="KW-0547">Nucleotide-binding</keyword>
<keyword evidence="2" id="KW-0808">Transferase</keyword>
<dbReference type="AlphaFoldDB" id="A0A9P5HBH9"/>
<accession>A0A9P5HBH9</accession>
<evidence type="ECO:0000256" key="2">
    <source>
        <dbReference type="ARBA" id="ARBA00022679"/>
    </source>
</evidence>
<keyword evidence="1" id="KW-0723">Serine/threonine-protein kinase</keyword>
<protein>
    <recommendedName>
        <fullName evidence="6">Protein kinase domain-containing protein</fullName>
    </recommendedName>
</protein>
<gene>
    <name evidence="7" type="ORF">G7Z17_g7382</name>
</gene>
<organism evidence="7 8">
    <name type="scientific">Cylindrodendrum hubeiense</name>
    <dbReference type="NCBI Taxonomy" id="595255"/>
    <lineage>
        <taxon>Eukaryota</taxon>
        <taxon>Fungi</taxon>
        <taxon>Dikarya</taxon>
        <taxon>Ascomycota</taxon>
        <taxon>Pezizomycotina</taxon>
        <taxon>Sordariomycetes</taxon>
        <taxon>Hypocreomycetidae</taxon>
        <taxon>Hypocreales</taxon>
        <taxon>Nectriaceae</taxon>
        <taxon>Cylindrodendrum</taxon>
    </lineage>
</organism>
<dbReference type="Gene3D" id="1.10.510.10">
    <property type="entry name" value="Transferase(Phosphotransferase) domain 1"/>
    <property type="match status" value="1"/>
</dbReference>
<evidence type="ECO:0000256" key="4">
    <source>
        <dbReference type="ARBA" id="ARBA00022777"/>
    </source>
</evidence>
<dbReference type="SUPFAM" id="SSF56112">
    <property type="entry name" value="Protein kinase-like (PK-like)"/>
    <property type="match status" value="1"/>
</dbReference>
<evidence type="ECO:0000256" key="3">
    <source>
        <dbReference type="ARBA" id="ARBA00022741"/>
    </source>
</evidence>
<dbReference type="GO" id="GO:0005524">
    <property type="term" value="F:ATP binding"/>
    <property type="evidence" value="ECO:0007669"/>
    <property type="project" value="UniProtKB-KW"/>
</dbReference>
<dbReference type="Pfam" id="PF00069">
    <property type="entry name" value="Pkinase"/>
    <property type="match status" value="1"/>
</dbReference>
<dbReference type="OrthoDB" id="10252171at2759"/>
<dbReference type="InterPro" id="IPR000719">
    <property type="entry name" value="Prot_kinase_dom"/>
</dbReference>
<keyword evidence="4" id="KW-0418">Kinase</keyword>
<comment type="caution">
    <text evidence="7">The sequence shown here is derived from an EMBL/GenBank/DDBJ whole genome shotgun (WGS) entry which is preliminary data.</text>
</comment>
<evidence type="ECO:0000313" key="7">
    <source>
        <dbReference type="EMBL" id="KAF7547925.1"/>
    </source>
</evidence>
<dbReference type="PROSITE" id="PS00108">
    <property type="entry name" value="PROTEIN_KINASE_ST"/>
    <property type="match status" value="1"/>
</dbReference>
<dbReference type="PROSITE" id="PS50011">
    <property type="entry name" value="PROTEIN_KINASE_DOM"/>
    <property type="match status" value="1"/>
</dbReference>
<dbReference type="PANTHER" id="PTHR24345">
    <property type="entry name" value="SERINE/THREONINE-PROTEIN KINASE PLK"/>
    <property type="match status" value="1"/>
</dbReference>
<reference evidence="7" key="1">
    <citation type="submission" date="2020-03" db="EMBL/GenBank/DDBJ databases">
        <title>Draft Genome Sequence of Cylindrodendrum hubeiense.</title>
        <authorList>
            <person name="Buettner E."/>
            <person name="Kellner H."/>
        </authorList>
    </citation>
    <scope>NUCLEOTIDE SEQUENCE</scope>
    <source>
        <strain evidence="7">IHI 201604</strain>
    </source>
</reference>
<name>A0A9P5HBH9_9HYPO</name>